<evidence type="ECO:0000259" key="16">
    <source>
        <dbReference type="PROSITE" id="PS51918"/>
    </source>
</evidence>
<dbReference type="CDD" id="cd01335">
    <property type="entry name" value="Radical_SAM"/>
    <property type="match status" value="1"/>
</dbReference>
<keyword evidence="5 17" id="KW-0808">Transferase</keyword>
<dbReference type="GO" id="GO:0005829">
    <property type="term" value="C:cytosol"/>
    <property type="evidence" value="ECO:0007669"/>
    <property type="project" value="TreeGrafter"/>
</dbReference>
<dbReference type="InterPro" id="IPR002792">
    <property type="entry name" value="TRAM_dom"/>
</dbReference>
<keyword evidence="6" id="KW-0949">S-adenosyl-L-methionine</keyword>
<reference evidence="17 18" key="1">
    <citation type="submission" date="2020-10" db="EMBL/GenBank/DDBJ databases">
        <title>Wide distribution of Phycisphaera-like planctomycetes from WD2101 soil group in peatlands and genome analysis of the first cultivated representative.</title>
        <authorList>
            <person name="Dedysh S.N."/>
            <person name="Beletsky A.V."/>
            <person name="Ivanova A."/>
            <person name="Kulichevskaya I.S."/>
            <person name="Suzina N.E."/>
            <person name="Philippov D.A."/>
            <person name="Rakitin A.L."/>
            <person name="Mardanov A.V."/>
            <person name="Ravin N.V."/>
        </authorList>
    </citation>
    <scope>NUCLEOTIDE SEQUENCE [LARGE SCALE GENOMIC DNA]</scope>
    <source>
        <strain evidence="17 18">M1803</strain>
    </source>
</reference>
<dbReference type="SMART" id="SM00729">
    <property type="entry name" value="Elp3"/>
    <property type="match status" value="1"/>
</dbReference>
<evidence type="ECO:0000256" key="3">
    <source>
        <dbReference type="ARBA" id="ARBA00022485"/>
    </source>
</evidence>
<evidence type="ECO:0000313" key="17">
    <source>
        <dbReference type="EMBL" id="QOV90439.1"/>
    </source>
</evidence>
<dbReference type="InterPro" id="IPR023404">
    <property type="entry name" value="rSAM_horseshoe"/>
</dbReference>
<dbReference type="InterPro" id="IPR038135">
    <property type="entry name" value="Methylthiotransferase_N_sf"/>
</dbReference>
<accession>A0A7M2WYD9</accession>
<dbReference type="InterPro" id="IPR058240">
    <property type="entry name" value="rSAM_sf"/>
</dbReference>
<dbReference type="PROSITE" id="PS51918">
    <property type="entry name" value="RADICAL_SAM"/>
    <property type="match status" value="1"/>
</dbReference>
<dbReference type="Gene3D" id="3.80.30.20">
    <property type="entry name" value="tm_1862 like domain"/>
    <property type="match status" value="1"/>
</dbReference>
<evidence type="ECO:0000256" key="11">
    <source>
        <dbReference type="ARBA" id="ARBA00068570"/>
    </source>
</evidence>
<evidence type="ECO:0000259" key="14">
    <source>
        <dbReference type="PROSITE" id="PS50926"/>
    </source>
</evidence>
<dbReference type="Gene3D" id="3.40.50.12160">
    <property type="entry name" value="Methylthiotransferase, N-terminal domain"/>
    <property type="match status" value="1"/>
</dbReference>
<dbReference type="InterPro" id="IPR020612">
    <property type="entry name" value="Methylthiotransferase_CS"/>
</dbReference>
<evidence type="ECO:0000256" key="6">
    <source>
        <dbReference type="ARBA" id="ARBA00022691"/>
    </source>
</evidence>
<proteinExistence type="predicted"/>
<feature type="domain" description="Radical SAM core" evidence="16">
    <location>
        <begin position="186"/>
        <end position="420"/>
    </location>
</feature>
<dbReference type="GO" id="GO:0051539">
    <property type="term" value="F:4 iron, 4 sulfur cluster binding"/>
    <property type="evidence" value="ECO:0007669"/>
    <property type="project" value="UniProtKB-KW"/>
</dbReference>
<dbReference type="EC" id="2.8.4.3" evidence="10"/>
<comment type="cofactor">
    <cofactor evidence="1">
        <name>[4Fe-4S] cluster</name>
        <dbReference type="ChEBI" id="CHEBI:49883"/>
    </cofactor>
</comment>
<evidence type="ECO:0000256" key="5">
    <source>
        <dbReference type="ARBA" id="ARBA00022679"/>
    </source>
</evidence>
<protein>
    <recommendedName>
        <fullName evidence="11">tRNA-2-methylthio-N(6)-dimethylallyladenosine synthase</fullName>
        <ecNumber evidence="10">2.8.4.3</ecNumber>
    </recommendedName>
    <alternativeName>
        <fullName evidence="13">(Dimethylallyl)adenosine tRNA methylthiotransferase MiaB</fullName>
    </alternativeName>
    <alternativeName>
        <fullName evidence="12">tRNA-i(6)A37 methylthiotransferase</fullName>
    </alternativeName>
</protein>
<evidence type="ECO:0000256" key="8">
    <source>
        <dbReference type="ARBA" id="ARBA00023004"/>
    </source>
</evidence>
<dbReference type="PROSITE" id="PS51449">
    <property type="entry name" value="MTTASE_N"/>
    <property type="match status" value="1"/>
</dbReference>
<dbReference type="InterPro" id="IPR007197">
    <property type="entry name" value="rSAM"/>
</dbReference>
<evidence type="ECO:0000256" key="7">
    <source>
        <dbReference type="ARBA" id="ARBA00022723"/>
    </source>
</evidence>
<keyword evidence="3" id="KW-0004">4Fe-4S</keyword>
<evidence type="ECO:0000256" key="13">
    <source>
        <dbReference type="ARBA" id="ARBA00081141"/>
    </source>
</evidence>
<evidence type="ECO:0000256" key="2">
    <source>
        <dbReference type="ARBA" id="ARBA00003234"/>
    </source>
</evidence>
<dbReference type="SFLD" id="SFLDG01061">
    <property type="entry name" value="methylthiotransferase"/>
    <property type="match status" value="1"/>
</dbReference>
<dbReference type="GO" id="GO:0046872">
    <property type="term" value="F:metal ion binding"/>
    <property type="evidence" value="ECO:0007669"/>
    <property type="project" value="UniProtKB-KW"/>
</dbReference>
<dbReference type="InterPro" id="IPR006638">
    <property type="entry name" value="Elp3/MiaA/NifB-like_rSAM"/>
</dbReference>
<evidence type="ECO:0000256" key="12">
    <source>
        <dbReference type="ARBA" id="ARBA00080698"/>
    </source>
</evidence>
<evidence type="ECO:0000313" key="18">
    <source>
        <dbReference type="Proteomes" id="UP000593765"/>
    </source>
</evidence>
<dbReference type="Pfam" id="PF04055">
    <property type="entry name" value="Radical_SAM"/>
    <property type="match status" value="1"/>
</dbReference>
<evidence type="ECO:0000256" key="4">
    <source>
        <dbReference type="ARBA" id="ARBA00022490"/>
    </source>
</evidence>
<dbReference type="InterPro" id="IPR006463">
    <property type="entry name" value="MiaB_methiolase"/>
</dbReference>
<evidence type="ECO:0000256" key="10">
    <source>
        <dbReference type="ARBA" id="ARBA00033765"/>
    </source>
</evidence>
<dbReference type="PROSITE" id="PS50926">
    <property type="entry name" value="TRAM"/>
    <property type="match status" value="1"/>
</dbReference>
<evidence type="ECO:0000256" key="9">
    <source>
        <dbReference type="ARBA" id="ARBA00023014"/>
    </source>
</evidence>
<evidence type="ECO:0000259" key="15">
    <source>
        <dbReference type="PROSITE" id="PS51449"/>
    </source>
</evidence>
<keyword evidence="9" id="KW-0411">Iron-sulfur</keyword>
<gene>
    <name evidence="17" type="ORF">IPV69_03470</name>
</gene>
<feature type="domain" description="MTTase N-terminal" evidence="15">
    <location>
        <begin position="3"/>
        <end position="119"/>
    </location>
</feature>
<dbReference type="Proteomes" id="UP000593765">
    <property type="component" value="Chromosome"/>
</dbReference>
<dbReference type="FunFam" id="3.40.50.12160:FF:000003">
    <property type="entry name" value="CDK5 regulatory subunit-associated protein 1"/>
    <property type="match status" value="1"/>
</dbReference>
<sequence>MPRKLYLETFGCQMNVLDSELVLGQLRAQGYVSTEDRESADVILYNTCSVREHAEQKVWSRLGELRQRKKDDPNLVIGVIGCMAERDGKNIFDKFPQVDILCGPGELDKLPGLIHNASVTTLAKDEGGRMKDEGNPSSIHPSSVIAHPSGYRQVALMGANVRRSGTLDAAKDNLEMLDLSRAISPEDDLAQAYVRITRGCNKFCTYCVVPYTRGPEVHRPPENIVDEVRRLADAGVREVTLLGQTINHYHFKFGDGRETSFAELLYQIHEAVPHLPRLRFVTSFPRDFTDEALMAMRDCERICRYLHVPAQHGSDRILKIMNRGYTAQQYRDFIDRARGYMPDISIASDFIVGFPTETEEEFQTCKDIIRHGRFKNSFIFKYSPRPGTIAIDRFTDDVPEDVKRRRNNELLAVQHEVSAQNNREMIGRTVQVLVEGQSKLVSKQQAAAYPKAPASGVELGWETRKKARLAEIQTIEPAVTSTQMVGRTSGDQVVVFDGEMSLKGRLLDVEIIDAKQMTLFARLAELPAVVP</sequence>
<dbReference type="SFLD" id="SFLDF00273">
    <property type="entry name" value="(dimethylallyl)adenosine_tRNA"/>
    <property type="match status" value="1"/>
</dbReference>
<organism evidence="17 18">
    <name type="scientific">Humisphaera borealis</name>
    <dbReference type="NCBI Taxonomy" id="2807512"/>
    <lineage>
        <taxon>Bacteria</taxon>
        <taxon>Pseudomonadati</taxon>
        <taxon>Planctomycetota</taxon>
        <taxon>Phycisphaerae</taxon>
        <taxon>Tepidisphaerales</taxon>
        <taxon>Tepidisphaeraceae</taxon>
        <taxon>Humisphaera</taxon>
    </lineage>
</organism>
<dbReference type="GO" id="GO:0035597">
    <property type="term" value="F:tRNA-2-methylthio-N(6)-dimethylallyladenosine(37) synthase activity"/>
    <property type="evidence" value="ECO:0007669"/>
    <property type="project" value="UniProtKB-EC"/>
</dbReference>
<dbReference type="Pfam" id="PF00919">
    <property type="entry name" value="UPF0004"/>
    <property type="match status" value="1"/>
</dbReference>
<dbReference type="SFLD" id="SFLDG01082">
    <property type="entry name" value="B12-binding_domain_containing"/>
    <property type="match status" value="1"/>
</dbReference>
<comment type="function">
    <text evidence="2">Catalyzes the methylthiolation of N6-(dimethylallyl)adenosine (i(6)A), leading to the formation of 2-methylthio-N6-(dimethylallyl)adenosine (ms(2)i(6)A) at position 37 in tRNAs that read codons beginning with uridine.</text>
</comment>
<dbReference type="PROSITE" id="PS01278">
    <property type="entry name" value="MTTASE_RADICAL"/>
    <property type="match status" value="1"/>
</dbReference>
<dbReference type="EMBL" id="CP063458">
    <property type="protein sequence ID" value="QOV90439.1"/>
    <property type="molecule type" value="Genomic_DNA"/>
</dbReference>
<keyword evidence="18" id="KW-1185">Reference proteome</keyword>
<feature type="domain" description="TRAM" evidence="14">
    <location>
        <begin position="423"/>
        <end position="525"/>
    </location>
</feature>
<dbReference type="Pfam" id="PF01938">
    <property type="entry name" value="TRAM"/>
    <property type="match status" value="1"/>
</dbReference>
<dbReference type="SFLD" id="SFLDS00029">
    <property type="entry name" value="Radical_SAM"/>
    <property type="match status" value="1"/>
</dbReference>
<dbReference type="FunFam" id="3.80.30.20:FF:000001">
    <property type="entry name" value="tRNA-2-methylthio-N(6)-dimethylallyladenosine synthase 2"/>
    <property type="match status" value="1"/>
</dbReference>
<dbReference type="AlphaFoldDB" id="A0A7M2WYD9"/>
<dbReference type="RefSeq" id="WP_206293522.1">
    <property type="nucleotide sequence ID" value="NZ_CP063458.1"/>
</dbReference>
<dbReference type="PANTHER" id="PTHR43020">
    <property type="entry name" value="CDK5 REGULATORY SUBUNIT-ASSOCIATED PROTEIN 1"/>
    <property type="match status" value="1"/>
</dbReference>
<keyword evidence="8" id="KW-0408">Iron</keyword>
<dbReference type="InterPro" id="IPR013848">
    <property type="entry name" value="Methylthiotransferase_N"/>
</dbReference>
<dbReference type="KEGG" id="hbs:IPV69_03470"/>
<dbReference type="PANTHER" id="PTHR43020:SF2">
    <property type="entry name" value="MITOCHONDRIAL TRNA METHYLTHIOTRANSFERASE CDK5RAP1"/>
    <property type="match status" value="1"/>
</dbReference>
<keyword evidence="4" id="KW-0963">Cytoplasm</keyword>
<keyword evidence="7" id="KW-0479">Metal-binding</keyword>
<dbReference type="SUPFAM" id="SSF102114">
    <property type="entry name" value="Radical SAM enzymes"/>
    <property type="match status" value="1"/>
</dbReference>
<dbReference type="InterPro" id="IPR005839">
    <property type="entry name" value="Methylthiotransferase"/>
</dbReference>
<dbReference type="NCBIfam" id="TIGR00089">
    <property type="entry name" value="MiaB/RimO family radical SAM methylthiotransferase"/>
    <property type="match status" value="1"/>
</dbReference>
<evidence type="ECO:0000256" key="1">
    <source>
        <dbReference type="ARBA" id="ARBA00001966"/>
    </source>
</evidence>
<name>A0A7M2WYD9_9BACT</name>